<dbReference type="KEGG" id="scy:SCATT_21970"/>
<name>G8X2D3_STREN</name>
<dbReference type="Proteomes" id="UP000007842">
    <property type="component" value="Chromosome"/>
</dbReference>
<evidence type="ECO:0000313" key="3">
    <source>
        <dbReference type="Proteomes" id="UP000007842"/>
    </source>
</evidence>
<evidence type="ECO:0000313" key="2">
    <source>
        <dbReference type="EMBL" id="AEW94568.1"/>
    </source>
</evidence>
<dbReference type="PATRIC" id="fig|1003195.29.peg.2206"/>
<protein>
    <submittedName>
        <fullName evidence="2">Uncharacterized protein</fullName>
    </submittedName>
</protein>
<feature type="region of interest" description="Disordered" evidence="1">
    <location>
        <begin position="71"/>
        <end position="94"/>
    </location>
</feature>
<keyword evidence="3" id="KW-1185">Reference proteome</keyword>
<gene>
    <name evidence="2" type="ordered locus">SCATT_21970</name>
</gene>
<evidence type="ECO:0000256" key="1">
    <source>
        <dbReference type="SAM" id="MobiDB-lite"/>
    </source>
</evidence>
<sequence length="94" mass="9829">MVRPLPACTANSPPGCLERGAERVLDGGAVGAAAVGDTDHAAVVVVRDQHVYRRHPDAEVLHGDESVRERLGGVPDAVSSSHRASLLGSSRVRQ</sequence>
<dbReference type="AlphaFoldDB" id="G8X2D3"/>
<feature type="compositionally biased region" description="Low complexity" evidence="1">
    <location>
        <begin position="79"/>
        <end position="94"/>
    </location>
</feature>
<proteinExistence type="predicted"/>
<accession>G8X2D3</accession>
<reference evidence="3" key="1">
    <citation type="submission" date="2011-12" db="EMBL/GenBank/DDBJ databases">
        <title>Complete genome sequence of Streptomyces cattleya strain DSM 46488.</title>
        <authorList>
            <person name="Ou H.-Y."/>
            <person name="Li P."/>
            <person name="Zhao C."/>
            <person name="O'Hagan D."/>
            <person name="Deng Z."/>
        </authorList>
    </citation>
    <scope>NUCLEOTIDE SEQUENCE [LARGE SCALE GENOMIC DNA]</scope>
    <source>
        <strain evidence="3">ATCC 35852 / DSM 46488 / JCM 4925 / NBRC 14057 / NRRL 8057</strain>
    </source>
</reference>
<organism evidence="2 3">
    <name type="scientific">Streptantibioticus cattleyicolor (strain ATCC 35852 / DSM 46488 / JCM 4925 / NBRC 14057 / NRRL 8057)</name>
    <name type="common">Streptomyces cattleya</name>
    <dbReference type="NCBI Taxonomy" id="1003195"/>
    <lineage>
        <taxon>Bacteria</taxon>
        <taxon>Bacillati</taxon>
        <taxon>Actinomycetota</taxon>
        <taxon>Actinomycetes</taxon>
        <taxon>Kitasatosporales</taxon>
        <taxon>Streptomycetaceae</taxon>
        <taxon>Streptantibioticus</taxon>
    </lineage>
</organism>
<dbReference type="HOGENOM" id="CLU_2384796_0_0_11"/>
<dbReference type="EMBL" id="CP003219">
    <property type="protein sequence ID" value="AEW94568.1"/>
    <property type="molecule type" value="Genomic_DNA"/>
</dbReference>